<protein>
    <recommendedName>
        <fullName evidence="5">DUF2306 domain-containing protein</fullName>
    </recommendedName>
</protein>
<reference evidence="3" key="2">
    <citation type="submission" date="2020-09" db="EMBL/GenBank/DDBJ databases">
        <authorList>
            <person name="Sun Q."/>
            <person name="Zhou Y."/>
        </authorList>
    </citation>
    <scope>NUCLEOTIDE SEQUENCE</scope>
    <source>
        <strain evidence="3">CGMCC 1.15085</strain>
    </source>
</reference>
<keyword evidence="2" id="KW-1133">Transmembrane helix</keyword>
<evidence type="ECO:0008006" key="5">
    <source>
        <dbReference type="Google" id="ProtNLM"/>
    </source>
</evidence>
<evidence type="ECO:0000256" key="1">
    <source>
        <dbReference type="SAM" id="MobiDB-lite"/>
    </source>
</evidence>
<evidence type="ECO:0000313" key="3">
    <source>
        <dbReference type="EMBL" id="GGB30526.1"/>
    </source>
</evidence>
<keyword evidence="2" id="KW-0812">Transmembrane</keyword>
<feature type="transmembrane region" description="Helical" evidence="2">
    <location>
        <begin position="139"/>
        <end position="161"/>
    </location>
</feature>
<feature type="transmembrane region" description="Helical" evidence="2">
    <location>
        <begin position="7"/>
        <end position="31"/>
    </location>
</feature>
<evidence type="ECO:0000256" key="2">
    <source>
        <dbReference type="SAM" id="Phobius"/>
    </source>
</evidence>
<dbReference type="PROSITE" id="PS51257">
    <property type="entry name" value="PROKAR_LIPOPROTEIN"/>
    <property type="match status" value="1"/>
</dbReference>
<feature type="region of interest" description="Disordered" evidence="1">
    <location>
        <begin position="374"/>
        <end position="395"/>
    </location>
</feature>
<organism evidence="3 4">
    <name type="scientific">Flexivirga endophytica</name>
    <dbReference type="NCBI Taxonomy" id="1849103"/>
    <lineage>
        <taxon>Bacteria</taxon>
        <taxon>Bacillati</taxon>
        <taxon>Actinomycetota</taxon>
        <taxon>Actinomycetes</taxon>
        <taxon>Micrococcales</taxon>
        <taxon>Dermacoccaceae</taxon>
        <taxon>Flexivirga</taxon>
    </lineage>
</organism>
<accession>A0A916T3L2</accession>
<feature type="transmembrane region" description="Helical" evidence="2">
    <location>
        <begin position="173"/>
        <end position="194"/>
    </location>
</feature>
<reference evidence="3" key="1">
    <citation type="journal article" date="2014" name="Int. J. Syst. Evol. Microbiol.">
        <title>Complete genome sequence of Corynebacterium casei LMG S-19264T (=DSM 44701T), isolated from a smear-ripened cheese.</title>
        <authorList>
            <consortium name="US DOE Joint Genome Institute (JGI-PGF)"/>
            <person name="Walter F."/>
            <person name="Albersmeier A."/>
            <person name="Kalinowski J."/>
            <person name="Ruckert C."/>
        </authorList>
    </citation>
    <scope>NUCLEOTIDE SEQUENCE</scope>
    <source>
        <strain evidence="3">CGMCC 1.15085</strain>
    </source>
</reference>
<feature type="transmembrane region" description="Helical" evidence="2">
    <location>
        <begin position="206"/>
        <end position="226"/>
    </location>
</feature>
<sequence>MSRPAQIGLVVLAIGCLIYIPGTVLAMLPYVHDGAWTPETWVRDLLPSSSPAALSITAAFAGRKAPYLHSEWPMLIHTVLGGGIMLLGPWQLFTGSTRRMMRGHKLLGRTYAIIVAVSMIAAAIYLVRTPWTDVFSGPVFAVGLWGFWLGVVVSLVLGITAIRRGAVERHLRWMVFGYACLMSAPLLRLGWTLIMGIDHSVPMPKANIYFGSMLFGICTLGATIGARAIDHRRVVPGMRRVWASDNAIFTCTAIGLVGFTMLGMLSFTWAPEWGPTRVFYSATWFTVLGISAGFGIRHRAKGTHPYAEQEWRVTFAAHILAPAVGLAFGGVLMLATGLKAETAEMAGVAVGWGACGLGAFVFIDRELRRAAKRAPRRRQPTVVGSSGDLEPARVG</sequence>
<keyword evidence="2" id="KW-0472">Membrane</keyword>
<feature type="transmembrane region" description="Helical" evidence="2">
    <location>
        <begin position="106"/>
        <end position="127"/>
    </location>
</feature>
<dbReference type="InterPro" id="IPR018750">
    <property type="entry name" value="DUF2306_membrane"/>
</dbReference>
<name>A0A916T3L2_9MICO</name>
<evidence type="ECO:0000313" key="4">
    <source>
        <dbReference type="Proteomes" id="UP000636793"/>
    </source>
</evidence>
<feature type="transmembrane region" description="Helical" evidence="2">
    <location>
        <begin position="278"/>
        <end position="296"/>
    </location>
</feature>
<feature type="transmembrane region" description="Helical" evidence="2">
    <location>
        <begin position="247"/>
        <end position="266"/>
    </location>
</feature>
<feature type="transmembrane region" description="Helical" evidence="2">
    <location>
        <begin position="317"/>
        <end position="338"/>
    </location>
</feature>
<gene>
    <name evidence="3" type="ORF">GCM10011492_21230</name>
</gene>
<feature type="transmembrane region" description="Helical" evidence="2">
    <location>
        <begin position="74"/>
        <end position="94"/>
    </location>
</feature>
<proteinExistence type="predicted"/>
<dbReference type="Pfam" id="PF10067">
    <property type="entry name" value="DUF2306"/>
    <property type="match status" value="1"/>
</dbReference>
<keyword evidence="4" id="KW-1185">Reference proteome</keyword>
<comment type="caution">
    <text evidence="3">The sequence shown here is derived from an EMBL/GenBank/DDBJ whole genome shotgun (WGS) entry which is preliminary data.</text>
</comment>
<dbReference type="EMBL" id="BMHI01000003">
    <property type="protein sequence ID" value="GGB30526.1"/>
    <property type="molecule type" value="Genomic_DNA"/>
</dbReference>
<dbReference type="Proteomes" id="UP000636793">
    <property type="component" value="Unassembled WGS sequence"/>
</dbReference>
<feature type="transmembrane region" description="Helical" evidence="2">
    <location>
        <begin position="344"/>
        <end position="363"/>
    </location>
</feature>
<dbReference type="AlphaFoldDB" id="A0A916T3L2"/>